<keyword evidence="2 7" id="KW-0328">Glycosyltransferase</keyword>
<dbReference type="GO" id="GO:0005634">
    <property type="term" value="C:nucleus"/>
    <property type="evidence" value="ECO:0007669"/>
    <property type="project" value="UniProtKB-SubCell"/>
</dbReference>
<keyword evidence="6" id="KW-0479">Metal-binding</keyword>
<evidence type="ECO:0000256" key="4">
    <source>
        <dbReference type="ARBA" id="ARBA00023027"/>
    </source>
</evidence>
<keyword evidence="5" id="KW-0539">Nucleus</keyword>
<dbReference type="GO" id="GO:0005737">
    <property type="term" value="C:cytoplasm"/>
    <property type="evidence" value="ECO:0007669"/>
    <property type="project" value="TreeGrafter"/>
</dbReference>
<dbReference type="PANTHER" id="PTHR14453">
    <property type="entry name" value="PARP/ZINC FINGER CCCH TYPE DOMAIN CONTAINING PROTEIN"/>
    <property type="match status" value="1"/>
</dbReference>
<dbReference type="AlphaFoldDB" id="A0A813W6Y5"/>
<keyword evidence="4 7" id="KW-0520">NAD</keyword>
<feature type="domain" description="PARP catalytic" evidence="9">
    <location>
        <begin position="242"/>
        <end position="427"/>
    </location>
</feature>
<reference evidence="10" key="1">
    <citation type="submission" date="2021-02" db="EMBL/GenBank/DDBJ databases">
        <authorList>
            <person name="Nowell W R."/>
        </authorList>
    </citation>
    <scope>NUCLEOTIDE SEQUENCE</scope>
</reference>
<dbReference type="GO" id="GO:0003676">
    <property type="term" value="F:nucleic acid binding"/>
    <property type="evidence" value="ECO:0007669"/>
    <property type="project" value="InterPro"/>
</dbReference>
<accession>A0A813W6Y5</accession>
<protein>
    <recommendedName>
        <fullName evidence="7">Poly [ADP-ribose] polymerase</fullName>
        <shortName evidence="7">PARP</shortName>
        <ecNumber evidence="7">2.4.2.-</ecNumber>
    </recommendedName>
</protein>
<dbReference type="Proteomes" id="UP000663877">
    <property type="component" value="Unassembled WGS sequence"/>
</dbReference>
<dbReference type="EC" id="2.4.2.-" evidence="7"/>
<dbReference type="GO" id="GO:0010629">
    <property type="term" value="P:negative regulation of gene expression"/>
    <property type="evidence" value="ECO:0007669"/>
    <property type="project" value="TreeGrafter"/>
</dbReference>
<dbReference type="Proteomes" id="UP000663832">
    <property type="component" value="Unassembled WGS sequence"/>
</dbReference>
<gene>
    <name evidence="10" type="ORF">BJG266_LOCUS8146</name>
    <name evidence="11" type="ORF">QVE165_LOCUS27198</name>
</gene>
<evidence type="ECO:0000313" key="11">
    <source>
        <dbReference type="EMBL" id="CAF1226564.1"/>
    </source>
</evidence>
<proteinExistence type="predicted"/>
<dbReference type="InterPro" id="IPR012317">
    <property type="entry name" value="Poly(ADP-ribose)pol_cat_dom"/>
</dbReference>
<dbReference type="OrthoDB" id="6133115at2759"/>
<dbReference type="Gene3D" id="3.40.220.10">
    <property type="entry name" value="Leucine Aminopeptidase, subunit E, domain 1"/>
    <property type="match status" value="1"/>
</dbReference>
<comment type="subcellular location">
    <subcellularLocation>
        <location evidence="1">Nucleus</location>
    </subcellularLocation>
</comment>
<evidence type="ECO:0000313" key="13">
    <source>
        <dbReference type="Proteomes" id="UP000663877"/>
    </source>
</evidence>
<comment type="caution">
    <text evidence="10">The sequence shown here is derived from an EMBL/GenBank/DDBJ whole genome shotgun (WGS) entry which is preliminary data.</text>
</comment>
<evidence type="ECO:0000313" key="12">
    <source>
        <dbReference type="Proteomes" id="UP000663832"/>
    </source>
</evidence>
<dbReference type="GO" id="GO:0008270">
    <property type="term" value="F:zinc ion binding"/>
    <property type="evidence" value="ECO:0007669"/>
    <property type="project" value="UniProtKB-KW"/>
</dbReference>
<evidence type="ECO:0000259" key="8">
    <source>
        <dbReference type="PROSITE" id="PS50158"/>
    </source>
</evidence>
<feature type="domain" description="CCHC-type" evidence="8">
    <location>
        <begin position="6"/>
        <end position="19"/>
    </location>
</feature>
<dbReference type="GO" id="GO:0003714">
    <property type="term" value="F:transcription corepressor activity"/>
    <property type="evidence" value="ECO:0007669"/>
    <property type="project" value="TreeGrafter"/>
</dbReference>
<keyword evidence="6" id="KW-0862">Zinc</keyword>
<keyword evidence="12" id="KW-1185">Reference proteome</keyword>
<dbReference type="SUPFAM" id="SSF52949">
    <property type="entry name" value="Macro domain-like"/>
    <property type="match status" value="1"/>
</dbReference>
<dbReference type="PROSITE" id="PS50158">
    <property type="entry name" value="ZF_CCHC"/>
    <property type="match status" value="1"/>
</dbReference>
<evidence type="ECO:0000313" key="10">
    <source>
        <dbReference type="EMBL" id="CAF0856619.1"/>
    </source>
</evidence>
<sequence>MSEKICLKCTKPGHTARHCTTNDTDSSTDNDFDYDDDDEICALCLEPKYMCQVEPDHFFMPMKLFLSDSDDISSPLSLNLKINKGYLINQQVDVIVVCSSLDGLRESVLRAAGPCIQKAYAEATSILPKDSMISIKCPKLTCDRILFLPWTPDEKIVFTEQTLKEFLLTAVQYVRGENYTSVAFPAIGCGQYGFDADFIAQTMINHMKIENYPLNITFTIGPKLHNIFYAFQKAKRFTPVIDALPNTWSYTDNVDQLRYPVAKNTQEWRTIVREFNTTMSGAYRRIIRIEHIRNDRWHKQYVIHREDFQKRLGMNTEKFLYHGCSAVAADSIIKDYFNRSLSEENGTKYGCGVYFSYSASNSHVYSIPKNHGERCMFYARVLVGKSILGNANMKVCPSDYHTTTDGEDIYVTYHDTQAYAQYLIHYE</sequence>
<name>A0A813W6Y5_9BILA</name>
<keyword evidence="3 7" id="KW-0808">Transferase</keyword>
<dbReference type="PANTHER" id="PTHR14453:SF67">
    <property type="entry name" value="POLY [ADP-RIBOSE] POLYMERASE"/>
    <property type="match status" value="1"/>
</dbReference>
<evidence type="ECO:0000256" key="2">
    <source>
        <dbReference type="ARBA" id="ARBA00022676"/>
    </source>
</evidence>
<dbReference type="InterPro" id="IPR001878">
    <property type="entry name" value="Znf_CCHC"/>
</dbReference>
<dbReference type="GO" id="GO:0003950">
    <property type="term" value="F:NAD+ poly-ADP-ribosyltransferase activity"/>
    <property type="evidence" value="ECO:0007669"/>
    <property type="project" value="UniProtKB-UniRule"/>
</dbReference>
<dbReference type="PROSITE" id="PS51059">
    <property type="entry name" value="PARP_CATALYTIC"/>
    <property type="match status" value="1"/>
</dbReference>
<dbReference type="InterPro" id="IPR052056">
    <property type="entry name" value="Mono-ARTD/PARP"/>
</dbReference>
<dbReference type="Pfam" id="PF01661">
    <property type="entry name" value="Macro"/>
    <property type="match status" value="1"/>
</dbReference>
<evidence type="ECO:0000256" key="1">
    <source>
        <dbReference type="ARBA" id="ARBA00004123"/>
    </source>
</evidence>
<evidence type="ECO:0000256" key="5">
    <source>
        <dbReference type="ARBA" id="ARBA00023242"/>
    </source>
</evidence>
<dbReference type="Gene3D" id="3.90.228.10">
    <property type="match status" value="1"/>
</dbReference>
<dbReference type="SUPFAM" id="SSF56399">
    <property type="entry name" value="ADP-ribosylation"/>
    <property type="match status" value="1"/>
</dbReference>
<evidence type="ECO:0000259" key="9">
    <source>
        <dbReference type="PROSITE" id="PS51059"/>
    </source>
</evidence>
<keyword evidence="6" id="KW-0863">Zinc-finger</keyword>
<dbReference type="EMBL" id="CAJNOM010000205">
    <property type="protein sequence ID" value="CAF1226564.1"/>
    <property type="molecule type" value="Genomic_DNA"/>
</dbReference>
<dbReference type="InterPro" id="IPR002589">
    <property type="entry name" value="Macro_dom"/>
</dbReference>
<dbReference type="InterPro" id="IPR043472">
    <property type="entry name" value="Macro_dom-like"/>
</dbReference>
<evidence type="ECO:0000256" key="7">
    <source>
        <dbReference type="RuleBase" id="RU362114"/>
    </source>
</evidence>
<evidence type="ECO:0000256" key="3">
    <source>
        <dbReference type="ARBA" id="ARBA00022679"/>
    </source>
</evidence>
<dbReference type="Pfam" id="PF00644">
    <property type="entry name" value="PARP"/>
    <property type="match status" value="1"/>
</dbReference>
<evidence type="ECO:0000256" key="6">
    <source>
        <dbReference type="PROSITE-ProRule" id="PRU00047"/>
    </source>
</evidence>
<organism evidence="10 13">
    <name type="scientific">Adineta steineri</name>
    <dbReference type="NCBI Taxonomy" id="433720"/>
    <lineage>
        <taxon>Eukaryota</taxon>
        <taxon>Metazoa</taxon>
        <taxon>Spiralia</taxon>
        <taxon>Gnathifera</taxon>
        <taxon>Rotifera</taxon>
        <taxon>Eurotatoria</taxon>
        <taxon>Bdelloidea</taxon>
        <taxon>Adinetida</taxon>
        <taxon>Adinetidae</taxon>
        <taxon>Adineta</taxon>
    </lineage>
</organism>
<dbReference type="EMBL" id="CAJNOI010000025">
    <property type="protein sequence ID" value="CAF0856619.1"/>
    <property type="molecule type" value="Genomic_DNA"/>
</dbReference>